<protein>
    <submittedName>
        <fullName evidence="3">Uncharacterized protein LOC103517597</fullName>
    </submittedName>
</protein>
<dbReference type="InterPro" id="IPR012464">
    <property type="entry name" value="DUF1676"/>
</dbReference>
<organism evidence="2 3">
    <name type="scientific">Diaphorina citri</name>
    <name type="common">Asian citrus psyllid</name>
    <dbReference type="NCBI Taxonomy" id="121845"/>
    <lineage>
        <taxon>Eukaryota</taxon>
        <taxon>Metazoa</taxon>
        <taxon>Ecdysozoa</taxon>
        <taxon>Arthropoda</taxon>
        <taxon>Hexapoda</taxon>
        <taxon>Insecta</taxon>
        <taxon>Pterygota</taxon>
        <taxon>Neoptera</taxon>
        <taxon>Paraneoptera</taxon>
        <taxon>Hemiptera</taxon>
        <taxon>Sternorrhyncha</taxon>
        <taxon>Psylloidea</taxon>
        <taxon>Psyllidae</taxon>
        <taxon>Diaphorininae</taxon>
        <taxon>Diaphorina</taxon>
    </lineage>
</organism>
<dbReference type="PaxDb" id="121845-A0A1S3DFT2"/>
<feature type="region of interest" description="Disordered" evidence="1">
    <location>
        <begin position="320"/>
        <end position="344"/>
    </location>
</feature>
<dbReference type="AlphaFoldDB" id="A0A1S3DFT2"/>
<dbReference type="RefSeq" id="XP_008480863.1">
    <property type="nucleotide sequence ID" value="XM_008482641.1"/>
</dbReference>
<gene>
    <name evidence="3" type="primary">LOC103517597</name>
</gene>
<sequence>MLMIYTVDAFNSRYKYGSIINKSHQVRGESNSIDDYYYSDNKMFKHKIKHKLMSSLIALMMIIKMIKMKIWFVLPLLIGVGAAKKLLLKVLLFLFPALAHLFKLCSYYHHHATRLHLHHHKIKHHHHHVGVPIPIPPPYDPHSSYHESHHGSYHSGPPGIVETGVELDHPPPGYEVYGAGGGPPGHSEYYPSRNDQVGNKLNQHGNVFDSWGLNDIFPTESPGVLPAAAQAYSGYVDDSITALNKMAANNKLQQAAIAAQSVTENSSYNAYLSKLARLQALKQKNYQSAAAGGPVGGVSHAPTSKYSSAAIFQNTIAPKPPTQVIQQPAPPQIQQPAQHHQHQQSVDYDAFFSPILGKVDQIFTSMGVYDEP</sequence>
<accession>A0A1S3DFT2</accession>
<reference evidence="3" key="1">
    <citation type="submission" date="2025-08" db="UniProtKB">
        <authorList>
            <consortium name="RefSeq"/>
        </authorList>
    </citation>
    <scope>IDENTIFICATION</scope>
</reference>
<dbReference type="PANTHER" id="PTHR21879:SF4">
    <property type="entry name" value="OSIRIS 17, ISOFORM C"/>
    <property type="match status" value="1"/>
</dbReference>
<dbReference type="Proteomes" id="UP000079169">
    <property type="component" value="Unplaced"/>
</dbReference>
<evidence type="ECO:0000313" key="2">
    <source>
        <dbReference type="Proteomes" id="UP000079169"/>
    </source>
</evidence>
<dbReference type="CTD" id="40774"/>
<proteinExistence type="predicted"/>
<keyword evidence="2" id="KW-1185">Reference proteome</keyword>
<dbReference type="GeneID" id="103517597"/>
<dbReference type="GO" id="GO:0016020">
    <property type="term" value="C:membrane"/>
    <property type="evidence" value="ECO:0007669"/>
    <property type="project" value="TreeGrafter"/>
</dbReference>
<dbReference type="Pfam" id="PF07898">
    <property type="entry name" value="DUF1676"/>
    <property type="match status" value="1"/>
</dbReference>
<name>A0A1S3DFT2_DIACI</name>
<dbReference type="KEGG" id="dci:103517597"/>
<evidence type="ECO:0000256" key="1">
    <source>
        <dbReference type="SAM" id="MobiDB-lite"/>
    </source>
</evidence>
<dbReference type="PANTHER" id="PTHR21879">
    <property type="entry name" value="FI03362P-RELATED-RELATED"/>
    <property type="match status" value="1"/>
</dbReference>
<evidence type="ECO:0000313" key="3">
    <source>
        <dbReference type="RefSeq" id="XP_008480863.1"/>
    </source>
</evidence>